<dbReference type="EMBL" id="CP111022">
    <property type="protein sequence ID" value="WAR19906.1"/>
    <property type="molecule type" value="Genomic_DNA"/>
</dbReference>
<name>A0ABY7FG21_MYAAR</name>
<evidence type="ECO:0000313" key="2">
    <source>
        <dbReference type="Proteomes" id="UP001164746"/>
    </source>
</evidence>
<evidence type="ECO:0000313" key="1">
    <source>
        <dbReference type="EMBL" id="WAR19906.1"/>
    </source>
</evidence>
<accession>A0ABY7FG21</accession>
<reference evidence="1" key="1">
    <citation type="submission" date="2022-11" db="EMBL/GenBank/DDBJ databases">
        <title>Centuries of genome instability and evolution in soft-shell clam transmissible cancer (bioRxiv).</title>
        <authorList>
            <person name="Hart S.F.M."/>
            <person name="Yonemitsu M.A."/>
            <person name="Giersch R.M."/>
            <person name="Beal B.F."/>
            <person name="Arriagada G."/>
            <person name="Davis B.W."/>
            <person name="Ostrander E.A."/>
            <person name="Goff S.P."/>
            <person name="Metzger M.J."/>
        </authorList>
    </citation>
    <scope>NUCLEOTIDE SEQUENCE</scope>
    <source>
        <strain evidence="1">MELC-2E11</strain>
        <tissue evidence="1">Siphon/mantle</tissue>
    </source>
</reference>
<proteinExistence type="predicted"/>
<protein>
    <submittedName>
        <fullName evidence="1">Uncharacterized protein</fullName>
    </submittedName>
</protein>
<sequence length="34" mass="4225">MMKPYAGRNLTKEQQIYNYRGRRILWDQSHGRTR</sequence>
<dbReference type="Proteomes" id="UP001164746">
    <property type="component" value="Chromosome 11"/>
</dbReference>
<gene>
    <name evidence="1" type="ORF">MAR_001744</name>
</gene>
<keyword evidence="2" id="KW-1185">Reference proteome</keyword>
<organism evidence="1 2">
    <name type="scientific">Mya arenaria</name>
    <name type="common">Soft-shell clam</name>
    <dbReference type="NCBI Taxonomy" id="6604"/>
    <lineage>
        <taxon>Eukaryota</taxon>
        <taxon>Metazoa</taxon>
        <taxon>Spiralia</taxon>
        <taxon>Lophotrochozoa</taxon>
        <taxon>Mollusca</taxon>
        <taxon>Bivalvia</taxon>
        <taxon>Autobranchia</taxon>
        <taxon>Heteroconchia</taxon>
        <taxon>Euheterodonta</taxon>
        <taxon>Imparidentia</taxon>
        <taxon>Neoheterodontei</taxon>
        <taxon>Myida</taxon>
        <taxon>Myoidea</taxon>
        <taxon>Myidae</taxon>
        <taxon>Mya</taxon>
    </lineage>
</organism>